<dbReference type="Gene3D" id="3.40.190.10">
    <property type="entry name" value="Periplasmic binding protein-like II"/>
    <property type="match status" value="2"/>
</dbReference>
<dbReference type="PANTHER" id="PTHR30006:SF2">
    <property type="entry name" value="ABC TRANSPORTER SUBSTRATE-BINDING PROTEIN"/>
    <property type="match status" value="1"/>
</dbReference>
<dbReference type="Pfam" id="PF13343">
    <property type="entry name" value="SBP_bac_6"/>
    <property type="match status" value="1"/>
</dbReference>
<dbReference type="GO" id="GO:0015888">
    <property type="term" value="P:thiamine transport"/>
    <property type="evidence" value="ECO:0007669"/>
    <property type="project" value="TreeGrafter"/>
</dbReference>
<dbReference type="GO" id="GO:0030976">
    <property type="term" value="F:thiamine pyrophosphate binding"/>
    <property type="evidence" value="ECO:0007669"/>
    <property type="project" value="TreeGrafter"/>
</dbReference>
<sequence length="343" mass="37176">MNLTRRAALGGIAALAASQGAQAQSGAPFVINTYGGRWEQFWRSAIVPRLTQAIGRPVRLDIGVGSGWVTNFRAAGRGTPPFPGLMTNERFAVLLRQEEFFSALPAAAIPNLANVLPVARTAGGMGVIGMISPIGIAYRTDMVRVPPRSWRELWDPRYRGQLGLYSITNSAAIMLLMQAGTMFGRGPDDLDTGIAKMAELKPFPQVAFSGQIAPLLAQGQVAIAPLDYGEVIPLKRRGVPIEIIQPEDGLMMFDQTFSIAASANAADRDAMAKYIDLILSPELQLQLAREFFVAPVNSTVAIPQDLADALPITQDALRRTLTFDWGLAARMATQMNERWARAI</sequence>
<accession>A0A1I3Y0H5</accession>
<dbReference type="GO" id="GO:0030288">
    <property type="term" value="C:outer membrane-bounded periplasmic space"/>
    <property type="evidence" value="ECO:0007669"/>
    <property type="project" value="TreeGrafter"/>
</dbReference>
<keyword evidence="1 2" id="KW-0732">Signal</keyword>
<feature type="chain" id="PRO_5011756426" evidence="2">
    <location>
        <begin position="24"/>
        <end position="343"/>
    </location>
</feature>
<dbReference type="SUPFAM" id="SSF53850">
    <property type="entry name" value="Periplasmic binding protein-like II"/>
    <property type="match status" value="1"/>
</dbReference>
<protein>
    <submittedName>
        <fullName evidence="3">Putative spermidine/putrescine transport system substrate-binding protein</fullName>
    </submittedName>
</protein>
<evidence type="ECO:0000256" key="2">
    <source>
        <dbReference type="SAM" id="SignalP"/>
    </source>
</evidence>
<evidence type="ECO:0000256" key="1">
    <source>
        <dbReference type="ARBA" id="ARBA00022729"/>
    </source>
</evidence>
<organism evidence="3 4">
    <name type="scientific">Falsiroseomonas stagni DSM 19981</name>
    <dbReference type="NCBI Taxonomy" id="1123062"/>
    <lineage>
        <taxon>Bacteria</taxon>
        <taxon>Pseudomonadati</taxon>
        <taxon>Pseudomonadota</taxon>
        <taxon>Alphaproteobacteria</taxon>
        <taxon>Acetobacterales</taxon>
        <taxon>Roseomonadaceae</taxon>
        <taxon>Falsiroseomonas</taxon>
    </lineage>
</organism>
<reference evidence="3 4" key="1">
    <citation type="submission" date="2016-10" db="EMBL/GenBank/DDBJ databases">
        <authorList>
            <person name="de Groot N.N."/>
        </authorList>
    </citation>
    <scope>NUCLEOTIDE SEQUENCE [LARGE SCALE GENOMIC DNA]</scope>
    <source>
        <strain evidence="3 4">DSM 19981</strain>
    </source>
</reference>
<keyword evidence="4" id="KW-1185">Reference proteome</keyword>
<dbReference type="Proteomes" id="UP000199473">
    <property type="component" value="Unassembled WGS sequence"/>
</dbReference>
<dbReference type="AlphaFoldDB" id="A0A1I3Y0H5"/>
<dbReference type="GO" id="GO:0030975">
    <property type="term" value="F:thiamine binding"/>
    <property type="evidence" value="ECO:0007669"/>
    <property type="project" value="TreeGrafter"/>
</dbReference>
<dbReference type="RefSeq" id="WP_175533721.1">
    <property type="nucleotide sequence ID" value="NZ_FOSQ01000001.1"/>
</dbReference>
<name>A0A1I3Y0H5_9PROT</name>
<dbReference type="STRING" id="1123062.SAMN02745775_101828"/>
<gene>
    <name evidence="3" type="ORF">SAMN02745775_101828</name>
</gene>
<evidence type="ECO:0000313" key="4">
    <source>
        <dbReference type="Proteomes" id="UP000199473"/>
    </source>
</evidence>
<proteinExistence type="predicted"/>
<evidence type="ECO:0000313" key="3">
    <source>
        <dbReference type="EMBL" id="SFK25334.1"/>
    </source>
</evidence>
<feature type="signal peptide" evidence="2">
    <location>
        <begin position="1"/>
        <end position="23"/>
    </location>
</feature>
<dbReference type="PANTHER" id="PTHR30006">
    <property type="entry name" value="THIAMINE-BINDING PERIPLASMIC PROTEIN-RELATED"/>
    <property type="match status" value="1"/>
</dbReference>
<dbReference type="EMBL" id="FOSQ01000001">
    <property type="protein sequence ID" value="SFK25334.1"/>
    <property type="molecule type" value="Genomic_DNA"/>
</dbReference>